<organism evidence="1 2">
    <name type="scientific">Hymenobacter mucosus</name>
    <dbReference type="NCBI Taxonomy" id="1411120"/>
    <lineage>
        <taxon>Bacteria</taxon>
        <taxon>Pseudomonadati</taxon>
        <taxon>Bacteroidota</taxon>
        <taxon>Cytophagia</taxon>
        <taxon>Cytophagales</taxon>
        <taxon>Hymenobacteraceae</taxon>
        <taxon>Hymenobacter</taxon>
    </lineage>
</organism>
<evidence type="ECO:0008006" key="3">
    <source>
        <dbReference type="Google" id="ProtNLM"/>
    </source>
</evidence>
<evidence type="ECO:0000313" key="2">
    <source>
        <dbReference type="Proteomes" id="UP000198310"/>
    </source>
</evidence>
<sequence length="132" mass="14552">MEASLPELLFVYNANAGALNGLLDTLHKTLSPSTYACSLCAVTYGAARMRPEWREFLQSLPVSATFLHRNELAQQHPSLLAHALPAVFYRATSAAPWQSFLTAAELQRISLAALMQLVQKRLATIRAEAIQQ</sequence>
<proteinExistence type="predicted"/>
<accession>A0A238V3C7</accession>
<reference evidence="2" key="1">
    <citation type="submission" date="2017-06" db="EMBL/GenBank/DDBJ databases">
        <authorList>
            <person name="Varghese N."/>
            <person name="Submissions S."/>
        </authorList>
    </citation>
    <scope>NUCLEOTIDE SEQUENCE [LARGE SCALE GENOMIC DNA]</scope>
    <source>
        <strain evidence="2">DSM 28041</strain>
    </source>
</reference>
<name>A0A238V3C7_9BACT</name>
<dbReference type="Proteomes" id="UP000198310">
    <property type="component" value="Unassembled WGS sequence"/>
</dbReference>
<keyword evidence="2" id="KW-1185">Reference proteome</keyword>
<dbReference type="EMBL" id="FZNS01000001">
    <property type="protein sequence ID" value="SNR28671.1"/>
    <property type="molecule type" value="Genomic_DNA"/>
</dbReference>
<gene>
    <name evidence="1" type="ORF">SAMN06269173_10132</name>
</gene>
<protein>
    <recommendedName>
        <fullName evidence="3">GTPase</fullName>
    </recommendedName>
</protein>
<dbReference type="RefSeq" id="WP_089331258.1">
    <property type="nucleotide sequence ID" value="NZ_FZNS01000001.1"/>
</dbReference>
<evidence type="ECO:0000313" key="1">
    <source>
        <dbReference type="EMBL" id="SNR28671.1"/>
    </source>
</evidence>
<dbReference type="AlphaFoldDB" id="A0A238V3C7"/>